<dbReference type="InterPro" id="IPR000182">
    <property type="entry name" value="GNAT_dom"/>
</dbReference>
<name>A0A1B9NDR2_9MICO</name>
<dbReference type="GO" id="GO:0016747">
    <property type="term" value="F:acyltransferase activity, transferring groups other than amino-acyl groups"/>
    <property type="evidence" value="ECO:0007669"/>
    <property type="project" value="InterPro"/>
</dbReference>
<dbReference type="Gene3D" id="3.40.630.30">
    <property type="match status" value="1"/>
</dbReference>
<protein>
    <recommendedName>
        <fullName evidence="3">N-acetyltransferase domain-containing protein</fullName>
    </recommendedName>
</protein>
<feature type="domain" description="N-acetyltransferase" evidence="3">
    <location>
        <begin position="4"/>
        <end position="159"/>
    </location>
</feature>
<dbReference type="InterPro" id="IPR016181">
    <property type="entry name" value="Acyl_CoA_acyltransferase"/>
</dbReference>
<keyword evidence="5" id="KW-1185">Reference proteome</keyword>
<evidence type="ECO:0000256" key="2">
    <source>
        <dbReference type="ARBA" id="ARBA00023315"/>
    </source>
</evidence>
<dbReference type="Pfam" id="PF13508">
    <property type="entry name" value="Acetyltransf_7"/>
    <property type="match status" value="1"/>
</dbReference>
<dbReference type="EMBL" id="LXMD01000021">
    <property type="protein sequence ID" value="OCG74720.1"/>
    <property type="molecule type" value="Genomic_DNA"/>
</dbReference>
<gene>
    <name evidence="4" type="ORF">A7J15_04095</name>
</gene>
<proteinExistence type="predicted"/>
<dbReference type="PANTHER" id="PTHR43877">
    <property type="entry name" value="AMINOALKYLPHOSPHONATE N-ACETYLTRANSFERASE-RELATED-RELATED"/>
    <property type="match status" value="1"/>
</dbReference>
<evidence type="ECO:0000256" key="1">
    <source>
        <dbReference type="ARBA" id="ARBA00022679"/>
    </source>
</evidence>
<reference evidence="4 5" key="1">
    <citation type="submission" date="2016-05" db="EMBL/GenBank/DDBJ databases">
        <authorList>
            <person name="Lavstsen T."/>
            <person name="Jespersen J.S."/>
        </authorList>
    </citation>
    <scope>NUCLEOTIDE SEQUENCE [LARGE SCALE GENOMIC DNA]</scope>
    <source>
        <strain evidence="4 5">YLB-01</strain>
    </source>
</reference>
<dbReference type="CDD" id="cd04301">
    <property type="entry name" value="NAT_SF"/>
    <property type="match status" value="1"/>
</dbReference>
<dbReference type="SUPFAM" id="SSF55729">
    <property type="entry name" value="Acyl-CoA N-acyltransferases (Nat)"/>
    <property type="match status" value="1"/>
</dbReference>
<accession>A0A1B9NDR2</accession>
<dbReference type="Proteomes" id="UP000093355">
    <property type="component" value="Unassembled WGS sequence"/>
</dbReference>
<evidence type="ECO:0000313" key="4">
    <source>
        <dbReference type="EMBL" id="OCG74720.1"/>
    </source>
</evidence>
<keyword evidence="2" id="KW-0012">Acyltransferase</keyword>
<evidence type="ECO:0000313" key="5">
    <source>
        <dbReference type="Proteomes" id="UP000093355"/>
    </source>
</evidence>
<sequence length="160" mass="17158">MEHALIRPAVPDDAEAIGRIHVAVWQHAYAGLLPQQALDELDPVARGAWWRKGLITGAASAWVAVRGGEIVGFAGAGPAVGEPEITQLYTLYVLPEHHGTGVAGPLTAAASGDGPALFNVLDGNARAIRFYEKIGFRFDGHTSTERLFGIEVVEHRMIRD</sequence>
<dbReference type="STRING" id="904291.A7J15_04095"/>
<evidence type="ECO:0000259" key="3">
    <source>
        <dbReference type="PROSITE" id="PS51186"/>
    </source>
</evidence>
<organism evidence="4 5">
    <name type="scientific">Microbacterium sediminis</name>
    <dbReference type="NCBI Taxonomy" id="904291"/>
    <lineage>
        <taxon>Bacteria</taxon>
        <taxon>Bacillati</taxon>
        <taxon>Actinomycetota</taxon>
        <taxon>Actinomycetes</taxon>
        <taxon>Micrococcales</taxon>
        <taxon>Microbacteriaceae</taxon>
        <taxon>Microbacterium</taxon>
    </lineage>
</organism>
<dbReference type="InterPro" id="IPR050832">
    <property type="entry name" value="Bact_Acetyltransf"/>
</dbReference>
<comment type="caution">
    <text evidence="4">The sequence shown here is derived from an EMBL/GenBank/DDBJ whole genome shotgun (WGS) entry which is preliminary data.</text>
</comment>
<keyword evidence="1" id="KW-0808">Transferase</keyword>
<dbReference type="RefSeq" id="WP_067024906.1">
    <property type="nucleotide sequence ID" value="NZ_JRNY01000002.1"/>
</dbReference>
<dbReference type="AlphaFoldDB" id="A0A1B9NDR2"/>
<dbReference type="OrthoDB" id="5243635at2"/>
<dbReference type="PROSITE" id="PS51186">
    <property type="entry name" value="GNAT"/>
    <property type="match status" value="1"/>
</dbReference>